<evidence type="ECO:0000256" key="1">
    <source>
        <dbReference type="SAM" id="Phobius"/>
    </source>
</evidence>
<dbReference type="EMBL" id="PDEP01000008">
    <property type="protein sequence ID" value="PEN06550.1"/>
    <property type="molecule type" value="Genomic_DNA"/>
</dbReference>
<accession>A0A2H3NKL8</accession>
<comment type="caution">
    <text evidence="2">The sequence shown here is derived from an EMBL/GenBank/DDBJ whole genome shotgun (WGS) entry which is preliminary data.</text>
</comment>
<protein>
    <submittedName>
        <fullName evidence="2">Uncharacterized protein</fullName>
    </submittedName>
</protein>
<reference evidence="2 3" key="1">
    <citation type="submission" date="2017-10" db="EMBL/GenBank/DDBJ databases">
        <title>Draft genome of Longimonas halophila.</title>
        <authorList>
            <person name="Goh K.M."/>
            <person name="Shamsir M.S."/>
            <person name="Lim S.W."/>
        </authorList>
    </citation>
    <scope>NUCLEOTIDE SEQUENCE [LARGE SCALE GENOMIC DNA]</scope>
    <source>
        <strain evidence="2 3">KCTC 42399</strain>
    </source>
</reference>
<feature type="transmembrane region" description="Helical" evidence="1">
    <location>
        <begin position="12"/>
        <end position="36"/>
    </location>
</feature>
<proteinExistence type="predicted"/>
<sequence>MIIALYLLTNWFVGVFATIWWPIVGFLFAPTFTLWYSAVVHWYDGTWGLLQIVVGIIALIIDLSPAKEAS</sequence>
<dbReference type="AlphaFoldDB" id="A0A2H3NKL8"/>
<keyword evidence="1" id="KW-1133">Transmembrane helix</keyword>
<organism evidence="2 3">
    <name type="scientific">Longimonas halophila</name>
    <dbReference type="NCBI Taxonomy" id="1469170"/>
    <lineage>
        <taxon>Bacteria</taxon>
        <taxon>Pseudomonadati</taxon>
        <taxon>Rhodothermota</taxon>
        <taxon>Rhodothermia</taxon>
        <taxon>Rhodothermales</taxon>
        <taxon>Salisaetaceae</taxon>
        <taxon>Longimonas</taxon>
    </lineage>
</organism>
<gene>
    <name evidence="2" type="ORF">CRI93_09730</name>
</gene>
<feature type="transmembrane region" description="Helical" evidence="1">
    <location>
        <begin position="48"/>
        <end position="66"/>
    </location>
</feature>
<keyword evidence="1" id="KW-0812">Transmembrane</keyword>
<evidence type="ECO:0000313" key="2">
    <source>
        <dbReference type="EMBL" id="PEN06550.1"/>
    </source>
</evidence>
<dbReference type="Proteomes" id="UP000221024">
    <property type="component" value="Unassembled WGS sequence"/>
</dbReference>
<keyword evidence="1" id="KW-0472">Membrane</keyword>
<evidence type="ECO:0000313" key="3">
    <source>
        <dbReference type="Proteomes" id="UP000221024"/>
    </source>
</evidence>
<keyword evidence="3" id="KW-1185">Reference proteome</keyword>
<name>A0A2H3NKL8_9BACT</name>